<feature type="compositionally biased region" description="Polar residues" evidence="1">
    <location>
        <begin position="255"/>
        <end position="276"/>
    </location>
</feature>
<keyword evidence="2" id="KW-0472">Membrane</keyword>
<evidence type="ECO:0000313" key="4">
    <source>
        <dbReference type="EMBL" id="SBV35994.1"/>
    </source>
</evidence>
<sequence>MSRWLAALLVAAALAWVGVGSAAAANCSSYGDKCDQGEAYSRALAHVATLLENEARERCVLYNAASATQGVYSAGTVSPGRCSGTPTWYNGTRASFYHNSACSSRPPLTGGVVHISASHTGPVGACNDGCTMMPVTGSGGSSIGLGPNPSFFSYFPDNWAATGDVCTKADTGEVTPDTGGGNDGEQCTQQDNLTQCMKPDGRHCAVASSGKEFCWQPGENGIKASGNDAATKSPQGKEAKPPPLPPNNGGDWEQKAQSTVVESKDGASNTSNVTSWGSSYGSQGQGASGNGASGEGKGGSGSGSGLGGGGGNGDGDDDGAGGVGDGAGDFYASNGKTVSDVFQAFKARVSASPLIDAVQGFFTVNTGGACPTFTVPASEYWEAMTYDAHCSGDFLAALQAIGWVLMAVAALAAAYWALS</sequence>
<keyword evidence="2" id="KW-1133">Transmembrane helix</keyword>
<keyword evidence="2" id="KW-0812">Transmembrane</keyword>
<feature type="transmembrane region" description="Helical" evidence="2">
    <location>
        <begin position="394"/>
        <end position="418"/>
    </location>
</feature>
<evidence type="ECO:0000256" key="1">
    <source>
        <dbReference type="SAM" id="MobiDB-lite"/>
    </source>
</evidence>
<proteinExistence type="predicted"/>
<protein>
    <submittedName>
        <fullName evidence="4">Putative Phage-related protein</fullName>
    </submittedName>
</protein>
<feature type="signal peptide" evidence="3">
    <location>
        <begin position="1"/>
        <end position="24"/>
    </location>
</feature>
<dbReference type="EMBL" id="FLTS01000001">
    <property type="protein sequence ID" value="SBV35994.1"/>
    <property type="molecule type" value="Genomic_DNA"/>
</dbReference>
<name>A0A1Y5Q8B3_9GAMM</name>
<reference evidence="4" key="1">
    <citation type="submission" date="2016-03" db="EMBL/GenBank/DDBJ databases">
        <authorList>
            <person name="Ploux O."/>
        </authorList>
    </citation>
    <scope>NUCLEOTIDE SEQUENCE</scope>
    <source>
        <strain evidence="4">UC10</strain>
    </source>
</reference>
<gene>
    <name evidence="4" type="ORF">STPYR_10924</name>
</gene>
<organism evidence="4">
    <name type="scientific">uncultured Stenotrophomonas sp</name>
    <dbReference type="NCBI Taxonomy" id="165438"/>
    <lineage>
        <taxon>Bacteria</taxon>
        <taxon>Pseudomonadati</taxon>
        <taxon>Pseudomonadota</taxon>
        <taxon>Gammaproteobacteria</taxon>
        <taxon>Lysobacterales</taxon>
        <taxon>Lysobacteraceae</taxon>
        <taxon>Stenotrophomonas</taxon>
        <taxon>environmental samples</taxon>
    </lineage>
</organism>
<evidence type="ECO:0000256" key="2">
    <source>
        <dbReference type="SAM" id="Phobius"/>
    </source>
</evidence>
<accession>A0A1Y5Q8B3</accession>
<feature type="region of interest" description="Disordered" evidence="1">
    <location>
        <begin position="224"/>
        <end position="321"/>
    </location>
</feature>
<feature type="chain" id="PRO_5012034478" evidence="3">
    <location>
        <begin position="25"/>
        <end position="419"/>
    </location>
</feature>
<feature type="compositionally biased region" description="Gly residues" evidence="1">
    <location>
        <begin position="283"/>
        <end position="313"/>
    </location>
</feature>
<keyword evidence="3" id="KW-0732">Signal</keyword>
<evidence type="ECO:0000256" key="3">
    <source>
        <dbReference type="SAM" id="SignalP"/>
    </source>
</evidence>
<dbReference type="AlphaFoldDB" id="A0A1Y5Q8B3"/>